<proteinExistence type="predicted"/>
<comment type="caution">
    <text evidence="1">The sequence shown here is derived from an EMBL/GenBank/DDBJ whole genome shotgun (WGS) entry which is preliminary data.</text>
</comment>
<protein>
    <submittedName>
        <fullName evidence="1">Uncharacterized protein</fullName>
    </submittedName>
</protein>
<dbReference type="AlphaFoldDB" id="A0A0F9PC95"/>
<reference evidence="1" key="1">
    <citation type="journal article" date="2015" name="Nature">
        <title>Complex archaea that bridge the gap between prokaryotes and eukaryotes.</title>
        <authorList>
            <person name="Spang A."/>
            <person name="Saw J.H."/>
            <person name="Jorgensen S.L."/>
            <person name="Zaremba-Niedzwiedzka K."/>
            <person name="Martijn J."/>
            <person name="Lind A.E."/>
            <person name="van Eijk R."/>
            <person name="Schleper C."/>
            <person name="Guy L."/>
            <person name="Ettema T.J."/>
        </authorList>
    </citation>
    <scope>NUCLEOTIDE SEQUENCE</scope>
</reference>
<name>A0A0F9PC95_9ZZZZ</name>
<sequence>MSEEKITLSNFRKFIESYFPDEAKLSPQAEEIFNKLSKGLKTPRTIISLPRYYGRLHAFYHKIYDK</sequence>
<gene>
    <name evidence="1" type="ORF">LCGC14_0918240</name>
</gene>
<accession>A0A0F9PC95</accession>
<evidence type="ECO:0000313" key="1">
    <source>
        <dbReference type="EMBL" id="KKN22132.1"/>
    </source>
</evidence>
<dbReference type="EMBL" id="LAZR01003090">
    <property type="protein sequence ID" value="KKN22132.1"/>
    <property type="molecule type" value="Genomic_DNA"/>
</dbReference>
<organism evidence="1">
    <name type="scientific">marine sediment metagenome</name>
    <dbReference type="NCBI Taxonomy" id="412755"/>
    <lineage>
        <taxon>unclassified sequences</taxon>
        <taxon>metagenomes</taxon>
        <taxon>ecological metagenomes</taxon>
    </lineage>
</organism>